<dbReference type="PANTHER" id="PTHR33332">
    <property type="entry name" value="REVERSE TRANSCRIPTASE DOMAIN-CONTAINING PROTEIN"/>
    <property type="match status" value="1"/>
</dbReference>
<dbReference type="Proteomes" id="UP001623348">
    <property type="component" value="Unassembled WGS sequence"/>
</dbReference>
<name>A0ABC9W1W2_GRUJA</name>
<reference evidence="2 3" key="1">
    <citation type="submission" date="2024-06" db="EMBL/GenBank/DDBJ databases">
        <title>The draft genome of Grus japonensis, version 3.</title>
        <authorList>
            <person name="Nabeshima K."/>
            <person name="Suzuki S."/>
            <person name="Onuma M."/>
        </authorList>
    </citation>
    <scope>NUCLEOTIDE SEQUENCE [LARGE SCALE GENOMIC DNA]</scope>
    <source>
        <strain evidence="2 3">451A</strain>
    </source>
</reference>
<dbReference type="Pfam" id="PF00078">
    <property type="entry name" value="RVT_1"/>
    <property type="match status" value="1"/>
</dbReference>
<protein>
    <submittedName>
        <fullName evidence="2">Mitochondrial enolase superfamily member 1</fullName>
    </submittedName>
</protein>
<comment type="caution">
    <text evidence="2">The sequence shown here is derived from an EMBL/GenBank/DDBJ whole genome shotgun (WGS) entry which is preliminary data.</text>
</comment>
<sequence length="135" mass="15213">MNSWTQRVIISGMESNRRSATSGVPQGLVLMPIAFNILFDDLDNGAECTLSKFADNKQGGVADTPDDRATMQRDLKELEKWADRKIMKFSKGKCKVLHLERNNLMHQYTLGASWLEGSLAEKDLMMLVVNKMTMS</sequence>
<evidence type="ECO:0000313" key="3">
    <source>
        <dbReference type="Proteomes" id="UP001623348"/>
    </source>
</evidence>
<feature type="domain" description="Reverse transcriptase" evidence="1">
    <location>
        <begin position="10"/>
        <end position="98"/>
    </location>
</feature>
<organism evidence="2 3">
    <name type="scientific">Grus japonensis</name>
    <name type="common">Japanese crane</name>
    <name type="synonym">Red-crowned crane</name>
    <dbReference type="NCBI Taxonomy" id="30415"/>
    <lineage>
        <taxon>Eukaryota</taxon>
        <taxon>Metazoa</taxon>
        <taxon>Chordata</taxon>
        <taxon>Craniata</taxon>
        <taxon>Vertebrata</taxon>
        <taxon>Euteleostomi</taxon>
        <taxon>Archelosauria</taxon>
        <taxon>Archosauria</taxon>
        <taxon>Dinosauria</taxon>
        <taxon>Saurischia</taxon>
        <taxon>Theropoda</taxon>
        <taxon>Coelurosauria</taxon>
        <taxon>Aves</taxon>
        <taxon>Neognathae</taxon>
        <taxon>Neoaves</taxon>
        <taxon>Gruiformes</taxon>
        <taxon>Gruidae</taxon>
        <taxon>Grus</taxon>
    </lineage>
</organism>
<evidence type="ECO:0000259" key="1">
    <source>
        <dbReference type="Pfam" id="PF00078"/>
    </source>
</evidence>
<dbReference type="InterPro" id="IPR000477">
    <property type="entry name" value="RT_dom"/>
</dbReference>
<keyword evidence="3" id="KW-1185">Reference proteome</keyword>
<accession>A0ABC9W1W2</accession>
<gene>
    <name evidence="2" type="ORF">GRJ2_000379600</name>
</gene>
<dbReference type="AlphaFoldDB" id="A0ABC9W1W2"/>
<evidence type="ECO:0000313" key="2">
    <source>
        <dbReference type="EMBL" id="GAB0179143.1"/>
    </source>
</evidence>
<proteinExistence type="predicted"/>
<dbReference type="EMBL" id="BAAFJT010000001">
    <property type="protein sequence ID" value="GAB0179143.1"/>
    <property type="molecule type" value="Genomic_DNA"/>
</dbReference>